<dbReference type="Proteomes" id="UP000029525">
    <property type="component" value="Unassembled WGS sequence"/>
</dbReference>
<dbReference type="InterPro" id="IPR043769">
    <property type="entry name" value="DUF5715"/>
</dbReference>
<evidence type="ECO:0000313" key="3">
    <source>
        <dbReference type="Proteomes" id="UP000029525"/>
    </source>
</evidence>
<sequence>MKKISNNLKNRFLLGFFAITMLLALVRLVFPSVAKGNDPYQAAISMNSDSASHTTLLTPRKGKPSKASSVRASSVDTSEVPSVFFNADGSVVKHKIIGVPDYETSFPDMNDVQLLSAKQNGVSPVQNRVEAEHRKQELVFVGYNPYYEVKKLYNSIPYLVPTASVLLQEIGRSFMDSLQLKGIPANKILVTSVLRTKEDIAKLRSFNRNASENSCHQYGTTFDIAYNKYYALTRPVRDDTLKWVLAEVLNTLRSQKRCYVKHERHQGCFHITVR</sequence>
<dbReference type="Pfam" id="PF18979">
    <property type="entry name" value="DUF5715"/>
    <property type="match status" value="1"/>
</dbReference>
<evidence type="ECO:0000313" key="2">
    <source>
        <dbReference type="EMBL" id="KGF45629.1"/>
    </source>
</evidence>
<gene>
    <name evidence="2" type="ORF">HMPREF0647_01640</name>
</gene>
<dbReference type="EMBL" id="JRNQ01000005">
    <property type="protein sequence ID" value="KGF45629.1"/>
    <property type="molecule type" value="Genomic_DNA"/>
</dbReference>
<protein>
    <submittedName>
        <fullName evidence="2">Uncharacterized protein</fullName>
    </submittedName>
</protein>
<feature type="region of interest" description="Disordered" evidence="1">
    <location>
        <begin position="53"/>
        <end position="72"/>
    </location>
</feature>
<dbReference type="RefSeq" id="WP_036861073.1">
    <property type="nucleotide sequence ID" value="NZ_JRNQ01000005.1"/>
</dbReference>
<accession>A0A096CJX7</accession>
<dbReference type="OrthoDB" id="1523789at2"/>
<name>A0A096CJX7_9BACT</name>
<dbReference type="AlphaFoldDB" id="A0A096CJX7"/>
<comment type="caution">
    <text evidence="2">The sequence shown here is derived from an EMBL/GenBank/DDBJ whole genome shotgun (WGS) entry which is preliminary data.</text>
</comment>
<proteinExistence type="predicted"/>
<dbReference type="InterPro" id="IPR009045">
    <property type="entry name" value="Zn_M74/Hedgehog-like"/>
</dbReference>
<evidence type="ECO:0000256" key="1">
    <source>
        <dbReference type="SAM" id="MobiDB-lite"/>
    </source>
</evidence>
<dbReference type="SUPFAM" id="SSF55166">
    <property type="entry name" value="Hedgehog/DD-peptidase"/>
    <property type="match status" value="1"/>
</dbReference>
<reference evidence="2 3" key="1">
    <citation type="submission" date="2014-07" db="EMBL/GenBank/DDBJ databases">
        <authorList>
            <person name="McCorrison J."/>
            <person name="Sanka R."/>
            <person name="Torralba M."/>
            <person name="Gillis M."/>
            <person name="Haft D.H."/>
            <person name="Methe B."/>
            <person name="Sutton G."/>
            <person name="Nelson K.E."/>
        </authorList>
    </citation>
    <scope>NUCLEOTIDE SEQUENCE [LARGE SCALE GENOMIC DNA]</scope>
    <source>
        <strain evidence="2 3">DNF00320</strain>
    </source>
</reference>
<organism evidence="2 3">
    <name type="scientific">Prevotella bivia DNF00320</name>
    <dbReference type="NCBI Taxonomy" id="1401068"/>
    <lineage>
        <taxon>Bacteria</taxon>
        <taxon>Pseudomonadati</taxon>
        <taxon>Bacteroidota</taxon>
        <taxon>Bacteroidia</taxon>
        <taxon>Bacteroidales</taxon>
        <taxon>Prevotellaceae</taxon>
        <taxon>Prevotella</taxon>
    </lineage>
</organism>